<dbReference type="AlphaFoldDB" id="A0A7M7NIM1"/>
<dbReference type="InterPro" id="IPR027417">
    <property type="entry name" value="P-loop_NTPase"/>
</dbReference>
<accession>A0A7M7NIM1</accession>
<name>A0A7M7NIM1_STRPU</name>
<dbReference type="PANTHER" id="PTHR48312">
    <property type="match status" value="1"/>
</dbReference>
<proteinExistence type="predicted"/>
<reference evidence="1" key="2">
    <citation type="submission" date="2021-01" db="UniProtKB">
        <authorList>
            <consortium name="EnsemblMetazoa"/>
        </authorList>
    </citation>
    <scope>IDENTIFICATION</scope>
</reference>
<dbReference type="OMA" id="EMPRRDQ"/>
<keyword evidence="2" id="KW-1185">Reference proteome</keyword>
<dbReference type="Proteomes" id="UP000007110">
    <property type="component" value="Unassembled WGS sequence"/>
</dbReference>
<sequence length="306" mass="35487">MSDKPDAQSRTILWCVPRSVSTALARCLSAIEDNQIWFEPFCYCYFAQVEFEQITGRKLPKDIRGNEQTFLEASDILQKLTASNFRPDFISYPSIKRMLEEADSPHVFVKDIPNGYLDELRFLPRGYRHAFLIRHPLRTISSFRTSVFHQLLDQGKLDGEAANEATFDIVKHNPYYASGFHFKEVHTIWKFVRENMDRSPIVIDGDDLLANPADLLPKFCRAVGLPYDERLLTFDPSIESLNSWVTGADDMLMNFVNFYKTAMTTTQFIPAKEMPRRDQMTPDVIRCVDEAMPFYSEMYETRIKLS</sequence>
<protein>
    <recommendedName>
        <fullName evidence="3">Sulfotransferase family protein</fullName>
    </recommendedName>
</protein>
<dbReference type="SUPFAM" id="SSF52540">
    <property type="entry name" value="P-loop containing nucleoside triphosphate hydrolases"/>
    <property type="match status" value="1"/>
</dbReference>
<dbReference type="KEGG" id="spu:105445011"/>
<dbReference type="InParanoid" id="A0A7M7NIM1"/>
<dbReference type="PANTHER" id="PTHR48312:SF1">
    <property type="entry name" value="SULFOTRANSFERASE"/>
    <property type="match status" value="1"/>
</dbReference>
<dbReference type="Gene3D" id="3.40.50.300">
    <property type="entry name" value="P-loop containing nucleotide triphosphate hydrolases"/>
    <property type="match status" value="1"/>
</dbReference>
<dbReference type="GeneID" id="105445011"/>
<reference evidence="2" key="1">
    <citation type="submission" date="2015-02" db="EMBL/GenBank/DDBJ databases">
        <title>Genome sequencing for Strongylocentrotus purpuratus.</title>
        <authorList>
            <person name="Murali S."/>
            <person name="Liu Y."/>
            <person name="Vee V."/>
            <person name="English A."/>
            <person name="Wang M."/>
            <person name="Skinner E."/>
            <person name="Han Y."/>
            <person name="Muzny D.M."/>
            <person name="Worley K.C."/>
            <person name="Gibbs R.A."/>
        </authorList>
    </citation>
    <scope>NUCLEOTIDE SEQUENCE</scope>
</reference>
<dbReference type="EnsemblMetazoa" id="XM_030981311">
    <property type="protein sequence ID" value="XP_030837171"/>
    <property type="gene ID" value="LOC105445011"/>
</dbReference>
<evidence type="ECO:0000313" key="1">
    <source>
        <dbReference type="EnsemblMetazoa" id="XP_030837171"/>
    </source>
</evidence>
<evidence type="ECO:0000313" key="2">
    <source>
        <dbReference type="Proteomes" id="UP000007110"/>
    </source>
</evidence>
<dbReference type="OrthoDB" id="2405944at2759"/>
<dbReference type="RefSeq" id="XP_030837171.1">
    <property type="nucleotide sequence ID" value="XM_030981311.1"/>
</dbReference>
<dbReference type="Pfam" id="PF19798">
    <property type="entry name" value="Sulfotransfer_5"/>
    <property type="match status" value="1"/>
</dbReference>
<evidence type="ECO:0008006" key="3">
    <source>
        <dbReference type="Google" id="ProtNLM"/>
    </source>
</evidence>
<organism evidence="1 2">
    <name type="scientific">Strongylocentrotus purpuratus</name>
    <name type="common">Purple sea urchin</name>
    <dbReference type="NCBI Taxonomy" id="7668"/>
    <lineage>
        <taxon>Eukaryota</taxon>
        <taxon>Metazoa</taxon>
        <taxon>Echinodermata</taxon>
        <taxon>Eleutherozoa</taxon>
        <taxon>Echinozoa</taxon>
        <taxon>Echinoidea</taxon>
        <taxon>Euechinoidea</taxon>
        <taxon>Echinacea</taxon>
        <taxon>Camarodonta</taxon>
        <taxon>Echinidea</taxon>
        <taxon>Strongylocentrotidae</taxon>
        <taxon>Strongylocentrotus</taxon>
    </lineage>
</organism>